<dbReference type="SUPFAM" id="SSF46689">
    <property type="entry name" value="Homeodomain-like"/>
    <property type="match status" value="1"/>
</dbReference>
<dbReference type="InterPro" id="IPR009057">
    <property type="entry name" value="Homeodomain-like_sf"/>
</dbReference>
<keyword evidence="5" id="KW-1185">Reference proteome</keyword>
<organism evidence="4 5">
    <name type="scientific">Kibdelosporangium phytohabitans</name>
    <dbReference type="NCBI Taxonomy" id="860235"/>
    <lineage>
        <taxon>Bacteria</taxon>
        <taxon>Bacillati</taxon>
        <taxon>Actinomycetota</taxon>
        <taxon>Actinomycetes</taxon>
        <taxon>Pseudonocardiales</taxon>
        <taxon>Pseudonocardiaceae</taxon>
        <taxon>Kibdelosporangium</taxon>
    </lineage>
</organism>
<feature type="DNA-binding region" description="H-T-H motif" evidence="2">
    <location>
        <begin position="34"/>
        <end position="53"/>
    </location>
</feature>
<accession>A0A0N9IKB6</accession>
<dbReference type="PROSITE" id="PS50977">
    <property type="entry name" value="HTH_TETR_2"/>
    <property type="match status" value="1"/>
</dbReference>
<reference evidence="4 5" key="1">
    <citation type="submission" date="2015-07" db="EMBL/GenBank/DDBJ databases">
        <title>Genome sequencing of Kibdelosporangium phytohabitans.</title>
        <authorList>
            <person name="Qin S."/>
            <person name="Xing K."/>
        </authorList>
    </citation>
    <scope>NUCLEOTIDE SEQUENCE [LARGE SCALE GENOMIC DNA]</scope>
    <source>
        <strain evidence="4 5">KLBMP1111</strain>
    </source>
</reference>
<dbReference type="PANTHER" id="PTHR30055">
    <property type="entry name" value="HTH-TYPE TRANSCRIPTIONAL REGULATOR RUTR"/>
    <property type="match status" value="1"/>
</dbReference>
<dbReference type="InterPro" id="IPR001647">
    <property type="entry name" value="HTH_TetR"/>
</dbReference>
<dbReference type="SUPFAM" id="SSF48498">
    <property type="entry name" value="Tetracyclin repressor-like, C-terminal domain"/>
    <property type="match status" value="1"/>
</dbReference>
<dbReference type="Pfam" id="PF17920">
    <property type="entry name" value="TetR_C_16"/>
    <property type="match status" value="1"/>
</dbReference>
<sequence>MARAGRRPGQNETRELILAAARAQFAELGYDGATIRGIAAQAAVNPALVHHFFGTKEQVFVAALRLPIDPATVVPALVEGPRSQFGERIVRLLLTAWGDPVTREPLLAMVRTVTTNDQAARMLKQFIERQVLARVSAGLGVPRLRLAAAASHMVGLALLRYVVQVEPLAGADVDELVGTVAPIIQSYVDDPGDVTA</sequence>
<dbReference type="GO" id="GO:0000976">
    <property type="term" value="F:transcription cis-regulatory region binding"/>
    <property type="evidence" value="ECO:0007669"/>
    <property type="project" value="TreeGrafter"/>
</dbReference>
<name>A0A0N9IKB6_9PSEU</name>
<dbReference type="InterPro" id="IPR023772">
    <property type="entry name" value="DNA-bd_HTH_TetR-type_CS"/>
</dbReference>
<dbReference type="STRING" id="860235.AOZ06_43385"/>
<dbReference type="EMBL" id="CP012752">
    <property type="protein sequence ID" value="ALG15506.1"/>
    <property type="molecule type" value="Genomic_DNA"/>
</dbReference>
<dbReference type="InterPro" id="IPR036271">
    <property type="entry name" value="Tet_transcr_reg_TetR-rel_C_sf"/>
</dbReference>
<dbReference type="Pfam" id="PF00440">
    <property type="entry name" value="TetR_N"/>
    <property type="match status" value="1"/>
</dbReference>
<dbReference type="KEGG" id="kphy:AOZ06_43385"/>
<proteinExistence type="predicted"/>
<dbReference type="PROSITE" id="PS01081">
    <property type="entry name" value="HTH_TETR_1"/>
    <property type="match status" value="1"/>
</dbReference>
<dbReference type="PANTHER" id="PTHR30055:SF235">
    <property type="entry name" value="TRANSCRIPTIONAL REGULATORY PROTEIN"/>
    <property type="match status" value="1"/>
</dbReference>
<evidence type="ECO:0000259" key="3">
    <source>
        <dbReference type="PROSITE" id="PS50977"/>
    </source>
</evidence>
<evidence type="ECO:0000313" key="5">
    <source>
        <dbReference type="Proteomes" id="UP000063699"/>
    </source>
</evidence>
<evidence type="ECO:0000256" key="2">
    <source>
        <dbReference type="PROSITE-ProRule" id="PRU00335"/>
    </source>
</evidence>
<dbReference type="InterPro" id="IPR041678">
    <property type="entry name" value="TetR_C_16"/>
</dbReference>
<dbReference type="InterPro" id="IPR050109">
    <property type="entry name" value="HTH-type_TetR-like_transc_reg"/>
</dbReference>
<dbReference type="Gene3D" id="1.10.357.10">
    <property type="entry name" value="Tetracycline Repressor, domain 2"/>
    <property type="match status" value="1"/>
</dbReference>
<protein>
    <submittedName>
        <fullName evidence="4">TetR family transcriptional regulator</fullName>
    </submittedName>
</protein>
<dbReference type="OrthoDB" id="3210235at2"/>
<dbReference type="Proteomes" id="UP000063699">
    <property type="component" value="Chromosome"/>
</dbReference>
<feature type="domain" description="HTH tetR-type" evidence="3">
    <location>
        <begin position="11"/>
        <end position="71"/>
    </location>
</feature>
<dbReference type="AlphaFoldDB" id="A0A0N9IKB6"/>
<evidence type="ECO:0000256" key="1">
    <source>
        <dbReference type="ARBA" id="ARBA00023125"/>
    </source>
</evidence>
<dbReference type="PRINTS" id="PR00455">
    <property type="entry name" value="HTHTETR"/>
</dbReference>
<dbReference type="GO" id="GO:0003700">
    <property type="term" value="F:DNA-binding transcription factor activity"/>
    <property type="evidence" value="ECO:0007669"/>
    <property type="project" value="TreeGrafter"/>
</dbReference>
<dbReference type="Gene3D" id="1.10.10.60">
    <property type="entry name" value="Homeodomain-like"/>
    <property type="match status" value="1"/>
</dbReference>
<gene>
    <name evidence="4" type="ORF">AOZ06_43385</name>
</gene>
<evidence type="ECO:0000313" key="4">
    <source>
        <dbReference type="EMBL" id="ALG15506.1"/>
    </source>
</evidence>
<keyword evidence="1 2" id="KW-0238">DNA-binding</keyword>